<dbReference type="EMBL" id="AWUE01012026">
    <property type="protein sequence ID" value="OMP10109.1"/>
    <property type="molecule type" value="Genomic_DNA"/>
</dbReference>
<reference evidence="3" key="1">
    <citation type="submission" date="2013-09" db="EMBL/GenBank/DDBJ databases">
        <title>Corchorus olitorius genome sequencing.</title>
        <authorList>
            <person name="Alam M."/>
            <person name="Haque M.S."/>
            <person name="Islam M.S."/>
            <person name="Emdad E.M."/>
            <person name="Islam M.M."/>
            <person name="Ahmed B."/>
            <person name="Halim A."/>
            <person name="Hossen Q.M.M."/>
            <person name="Hossain M.Z."/>
            <person name="Ahmed R."/>
            <person name="Khan M.M."/>
            <person name="Islam R."/>
            <person name="Rashid M.M."/>
            <person name="Khan S.A."/>
            <person name="Rahman M.S."/>
            <person name="Alam M."/>
            <person name="Yahiya A.S."/>
            <person name="Khan M.S."/>
            <person name="Azam M.S."/>
            <person name="Haque T."/>
            <person name="Lashkar M.Z.H."/>
            <person name="Akhand A.I."/>
            <person name="Morshed G."/>
            <person name="Roy S."/>
            <person name="Uddin K.S."/>
            <person name="Rabeya T."/>
            <person name="Hossain A.S."/>
            <person name="Chowdhury A."/>
            <person name="Snigdha A.R."/>
            <person name="Mortoza M.S."/>
            <person name="Matin S.A."/>
            <person name="Hoque S.M.E."/>
            <person name="Islam M.K."/>
            <person name="Roy D.K."/>
            <person name="Haider R."/>
            <person name="Moosa M.M."/>
            <person name="Elias S.M."/>
            <person name="Hasan A.M."/>
            <person name="Jahan S."/>
            <person name="Shafiuddin M."/>
            <person name="Mahmood N."/>
            <person name="Shommy N.S."/>
        </authorList>
    </citation>
    <scope>NUCLEOTIDE SEQUENCE [LARGE SCALE GENOMIC DNA]</scope>
    <source>
        <strain evidence="3">cv. O-4</strain>
    </source>
</reference>
<evidence type="ECO:0000313" key="2">
    <source>
        <dbReference type="EMBL" id="OMP10109.1"/>
    </source>
</evidence>
<proteinExistence type="predicted"/>
<evidence type="ECO:0000313" key="3">
    <source>
        <dbReference type="Proteomes" id="UP000187203"/>
    </source>
</evidence>
<accession>A0A1R3KST6</accession>
<evidence type="ECO:0000256" key="1">
    <source>
        <dbReference type="SAM" id="MobiDB-lite"/>
    </source>
</evidence>
<dbReference type="Proteomes" id="UP000187203">
    <property type="component" value="Unassembled WGS sequence"/>
</dbReference>
<organism evidence="2 3">
    <name type="scientific">Corchorus olitorius</name>
    <dbReference type="NCBI Taxonomy" id="93759"/>
    <lineage>
        <taxon>Eukaryota</taxon>
        <taxon>Viridiplantae</taxon>
        <taxon>Streptophyta</taxon>
        <taxon>Embryophyta</taxon>
        <taxon>Tracheophyta</taxon>
        <taxon>Spermatophyta</taxon>
        <taxon>Magnoliopsida</taxon>
        <taxon>eudicotyledons</taxon>
        <taxon>Gunneridae</taxon>
        <taxon>Pentapetalae</taxon>
        <taxon>rosids</taxon>
        <taxon>malvids</taxon>
        <taxon>Malvales</taxon>
        <taxon>Malvaceae</taxon>
        <taxon>Grewioideae</taxon>
        <taxon>Apeibeae</taxon>
        <taxon>Corchorus</taxon>
    </lineage>
</organism>
<protein>
    <submittedName>
        <fullName evidence="2">E3 ubiquitin-protein ligase ARIH2</fullName>
    </submittedName>
</protein>
<sequence>MKNPNPKNTTPPPKTPHHCASATPNVRPTPEK</sequence>
<name>A0A1R3KST6_9ROSI</name>
<gene>
    <name evidence="2" type="ORF">COLO4_04814</name>
</gene>
<dbReference type="AlphaFoldDB" id="A0A1R3KST6"/>
<feature type="region of interest" description="Disordered" evidence="1">
    <location>
        <begin position="1"/>
        <end position="32"/>
    </location>
</feature>
<comment type="caution">
    <text evidence="2">The sequence shown here is derived from an EMBL/GenBank/DDBJ whole genome shotgun (WGS) entry which is preliminary data.</text>
</comment>
<keyword evidence="3" id="KW-1185">Reference proteome</keyword>